<name>A0A9P7RP01_9AGAR</name>
<evidence type="ECO:0000313" key="2">
    <source>
        <dbReference type="Proteomes" id="UP001049176"/>
    </source>
</evidence>
<dbReference type="AlphaFoldDB" id="A0A9P7RP01"/>
<reference evidence="1" key="1">
    <citation type="journal article" date="2021" name="Genome Biol. Evol.">
        <title>The assembled and annotated genome of the fairy-ring fungus Marasmius oreades.</title>
        <authorList>
            <person name="Hiltunen M."/>
            <person name="Ament-Velasquez S.L."/>
            <person name="Johannesson H."/>
        </authorList>
    </citation>
    <scope>NUCLEOTIDE SEQUENCE</scope>
    <source>
        <strain evidence="1">03SP1</strain>
    </source>
</reference>
<keyword evidence="2" id="KW-1185">Reference proteome</keyword>
<proteinExistence type="predicted"/>
<dbReference type="GeneID" id="66071662"/>
<gene>
    <name evidence="1" type="ORF">E1B28_002586</name>
</gene>
<dbReference type="Proteomes" id="UP001049176">
    <property type="component" value="Chromosome 10"/>
</dbReference>
<evidence type="ECO:0000313" key="1">
    <source>
        <dbReference type="EMBL" id="KAG7086646.1"/>
    </source>
</evidence>
<dbReference type="EMBL" id="CM032190">
    <property type="protein sequence ID" value="KAG7086646.1"/>
    <property type="molecule type" value="Genomic_DNA"/>
</dbReference>
<accession>A0A9P7RP01</accession>
<sequence length="57" mass="6186">MTSTIPVGTRVFYYRADGVVLYGTVQSVSLTEGTRLLNIRADDGKVVTLPLDAVTRV</sequence>
<dbReference type="OrthoDB" id="3237761at2759"/>
<dbReference type="KEGG" id="more:E1B28_002586"/>
<dbReference type="RefSeq" id="XP_043003117.1">
    <property type="nucleotide sequence ID" value="XM_043159514.1"/>
</dbReference>
<organism evidence="1 2">
    <name type="scientific">Marasmius oreades</name>
    <name type="common">fairy-ring Marasmius</name>
    <dbReference type="NCBI Taxonomy" id="181124"/>
    <lineage>
        <taxon>Eukaryota</taxon>
        <taxon>Fungi</taxon>
        <taxon>Dikarya</taxon>
        <taxon>Basidiomycota</taxon>
        <taxon>Agaricomycotina</taxon>
        <taxon>Agaricomycetes</taxon>
        <taxon>Agaricomycetidae</taxon>
        <taxon>Agaricales</taxon>
        <taxon>Marasmiineae</taxon>
        <taxon>Marasmiaceae</taxon>
        <taxon>Marasmius</taxon>
    </lineage>
</organism>
<comment type="caution">
    <text evidence="1">The sequence shown here is derived from an EMBL/GenBank/DDBJ whole genome shotgun (WGS) entry which is preliminary data.</text>
</comment>
<protein>
    <submittedName>
        <fullName evidence="1">Uncharacterized protein</fullName>
    </submittedName>
</protein>